<dbReference type="CDD" id="cd00063">
    <property type="entry name" value="FN3"/>
    <property type="match status" value="1"/>
</dbReference>
<feature type="chain" id="PRO_5002536662" description="Fibronectin type-III domain-containing protein" evidence="1">
    <location>
        <begin position="25"/>
        <end position="326"/>
    </location>
</feature>
<dbReference type="PROSITE" id="PS50853">
    <property type="entry name" value="FN3"/>
    <property type="match status" value="1"/>
</dbReference>
<evidence type="ECO:0000259" key="2">
    <source>
        <dbReference type="PROSITE" id="PS50853"/>
    </source>
</evidence>
<dbReference type="Gene3D" id="2.60.40.10">
    <property type="entry name" value="Immunoglobulins"/>
    <property type="match status" value="2"/>
</dbReference>
<dbReference type="STRING" id="1618443.UV73_C0005G0114"/>
<organism evidence="3 4">
    <name type="scientific">Candidatus Gottesmanbacteria bacterium GW2011_GWA2_43_14</name>
    <dbReference type="NCBI Taxonomy" id="1618443"/>
    <lineage>
        <taxon>Bacteria</taxon>
        <taxon>Candidatus Gottesmaniibacteriota</taxon>
    </lineage>
</organism>
<protein>
    <recommendedName>
        <fullName evidence="2">Fibronectin type-III domain-containing protein</fullName>
    </recommendedName>
</protein>
<reference evidence="3 4" key="1">
    <citation type="journal article" date="2015" name="Nature">
        <title>rRNA introns, odd ribosomes, and small enigmatic genomes across a large radiation of phyla.</title>
        <authorList>
            <person name="Brown C.T."/>
            <person name="Hug L.A."/>
            <person name="Thomas B.C."/>
            <person name="Sharon I."/>
            <person name="Castelle C.J."/>
            <person name="Singh A."/>
            <person name="Wilkins M.J."/>
            <person name="Williams K.H."/>
            <person name="Banfield J.F."/>
        </authorList>
    </citation>
    <scope>NUCLEOTIDE SEQUENCE [LARGE SCALE GENOMIC DNA]</scope>
</reference>
<name>A0A0G1DJS6_9BACT</name>
<dbReference type="EMBL" id="LCFP01000005">
    <property type="protein sequence ID" value="KKS97837.1"/>
    <property type="molecule type" value="Genomic_DNA"/>
</dbReference>
<evidence type="ECO:0000256" key="1">
    <source>
        <dbReference type="SAM" id="SignalP"/>
    </source>
</evidence>
<accession>A0A0G1DJS6</accession>
<gene>
    <name evidence="3" type="ORF">UV73_C0005G0114</name>
</gene>
<dbReference type="SUPFAM" id="SSF49265">
    <property type="entry name" value="Fibronectin type III"/>
    <property type="match status" value="1"/>
</dbReference>
<feature type="signal peptide" evidence="1">
    <location>
        <begin position="1"/>
        <end position="24"/>
    </location>
</feature>
<evidence type="ECO:0000313" key="4">
    <source>
        <dbReference type="Proteomes" id="UP000034894"/>
    </source>
</evidence>
<keyword evidence="1" id="KW-0732">Signal</keyword>
<dbReference type="InterPro" id="IPR013783">
    <property type="entry name" value="Ig-like_fold"/>
</dbReference>
<proteinExistence type="predicted"/>
<dbReference type="InterPro" id="IPR036116">
    <property type="entry name" value="FN3_sf"/>
</dbReference>
<dbReference type="InterPro" id="IPR003961">
    <property type="entry name" value="FN3_dom"/>
</dbReference>
<feature type="domain" description="Fibronectin type-III" evidence="2">
    <location>
        <begin position="38"/>
        <end position="131"/>
    </location>
</feature>
<evidence type="ECO:0000313" key="3">
    <source>
        <dbReference type="EMBL" id="KKS97837.1"/>
    </source>
</evidence>
<dbReference type="SMART" id="SM00060">
    <property type="entry name" value="FN3"/>
    <property type="match status" value="2"/>
</dbReference>
<dbReference type="Proteomes" id="UP000034894">
    <property type="component" value="Unassembled WGS sequence"/>
</dbReference>
<dbReference type="AlphaFoldDB" id="A0A0G1DJS6"/>
<sequence>MKFHQKLLTSAFTILTLVSLSAFKPELIKASDCGGPYPPMPDKVWAKSGPGPGQVTLSWNEVPFANRYAVAYGTSSGQYMYGADNIGGVEARSYTVSLLNPGQKYYFRLAAARDCTSSPFSAEISQTAGYGGAVITNTGGPVSQAKTPAVPASSILKAWSGPGVGQVTLSWQTIDADNFHVVYGERMGEYQYGALNIGKTNKYTVGHLVPGRNYYFAIVPQKGDQALYTTEAVAARAYMKPVEIVQTPPDNIIEITPSAPEATIQLEPTAAPEPQVMTDEYWDGTGNPQVEGAYDQRVGAPVVEEVESPVFEVTEAPENLNYGFGD</sequence>
<dbReference type="Pfam" id="PF00041">
    <property type="entry name" value="fn3"/>
    <property type="match status" value="1"/>
</dbReference>
<comment type="caution">
    <text evidence="3">The sequence shown here is derived from an EMBL/GenBank/DDBJ whole genome shotgun (WGS) entry which is preliminary data.</text>
</comment>